<feature type="compositionally biased region" description="Low complexity" evidence="1">
    <location>
        <begin position="145"/>
        <end position="171"/>
    </location>
</feature>
<organism evidence="3 4">
    <name type="scientific">Fusarium austroafricanum</name>
    <dbReference type="NCBI Taxonomy" id="2364996"/>
    <lineage>
        <taxon>Eukaryota</taxon>
        <taxon>Fungi</taxon>
        <taxon>Dikarya</taxon>
        <taxon>Ascomycota</taxon>
        <taxon>Pezizomycotina</taxon>
        <taxon>Sordariomycetes</taxon>
        <taxon>Hypocreomycetidae</taxon>
        <taxon>Hypocreales</taxon>
        <taxon>Nectriaceae</taxon>
        <taxon>Fusarium</taxon>
        <taxon>Fusarium concolor species complex</taxon>
    </lineage>
</organism>
<name>A0A8H4KGQ3_9HYPO</name>
<evidence type="ECO:0000313" key="3">
    <source>
        <dbReference type="EMBL" id="KAF4449471.1"/>
    </source>
</evidence>
<reference evidence="3" key="1">
    <citation type="submission" date="2020-01" db="EMBL/GenBank/DDBJ databases">
        <title>Identification and distribution of gene clusters putatively required for synthesis of sphingolipid metabolism inhibitors in phylogenetically diverse species of the filamentous fungus Fusarium.</title>
        <authorList>
            <person name="Kim H.-S."/>
            <person name="Busman M."/>
            <person name="Brown D.W."/>
            <person name="Divon H."/>
            <person name="Uhlig S."/>
            <person name="Proctor R.H."/>
        </authorList>
    </citation>
    <scope>NUCLEOTIDE SEQUENCE</scope>
    <source>
        <strain evidence="3">NRRL 53441</strain>
    </source>
</reference>
<dbReference type="Proteomes" id="UP000605986">
    <property type="component" value="Unassembled WGS sequence"/>
</dbReference>
<evidence type="ECO:0000313" key="4">
    <source>
        <dbReference type="Proteomes" id="UP000605986"/>
    </source>
</evidence>
<evidence type="ECO:0000259" key="2">
    <source>
        <dbReference type="Pfam" id="PF20516"/>
    </source>
</evidence>
<dbReference type="OrthoDB" id="5104219at2759"/>
<accession>A0A8H4KGQ3</accession>
<feature type="compositionally biased region" description="Polar residues" evidence="1">
    <location>
        <begin position="124"/>
        <end position="144"/>
    </location>
</feature>
<evidence type="ECO:0000256" key="1">
    <source>
        <dbReference type="SAM" id="MobiDB-lite"/>
    </source>
</evidence>
<dbReference type="EMBL" id="JAADJG010000284">
    <property type="protein sequence ID" value="KAF4449471.1"/>
    <property type="molecule type" value="Genomic_DNA"/>
</dbReference>
<sequence length="427" mass="47908">MAHVLTQDNNLFEYVDSWITQVIESQRGSSHDNMAPMPSPSKKRTISKVSKSPDHTPQRDLDHQAFELRPQFLQRYSDAHFVVVSSDDDESEEPTPRAPSVRQRTFGLSRPLQPPPQFLHNDPSVITTGSPQQRIRSSQNVTSGSPTKSEASSKTTTTTSKTSQRSAAKSTADLGVTTPAFTFDDTMVLPSDLGALKHARDNIGLIPAVIQDEIQAVITAIKSNEDIHPWNLDYTDQRSKQDALDELREIHLIYRQARYCAVNKAPEPNWNDSVTSRILVLALSDFKGVTPHNITAISSRKHLLPKGRNREPVEGRQIDYSINLSIEHDPEPESLANKLFLKMSQNHTSLNQCVHPLVRYRPAAVNIETKASTASDGRPQLAAWISAWMEQMRILKSWASCPEEREPILSPEPFELHMPLILAEKHT</sequence>
<dbReference type="InterPro" id="IPR046797">
    <property type="entry name" value="PDDEXK_12"/>
</dbReference>
<gene>
    <name evidence="3" type="ORF">F53441_7265</name>
</gene>
<proteinExistence type="predicted"/>
<feature type="region of interest" description="Disordered" evidence="1">
    <location>
        <begin position="85"/>
        <end position="171"/>
    </location>
</feature>
<dbReference type="Pfam" id="PF20516">
    <property type="entry name" value="PDDEXK_12"/>
    <property type="match status" value="1"/>
</dbReference>
<dbReference type="AlphaFoldDB" id="A0A8H4KGQ3"/>
<comment type="caution">
    <text evidence="3">The sequence shown here is derived from an EMBL/GenBank/DDBJ whole genome shotgun (WGS) entry which is preliminary data.</text>
</comment>
<feature type="domain" description="PD-(D/E)XK nuclease-like" evidence="2">
    <location>
        <begin position="224"/>
        <end position="426"/>
    </location>
</feature>
<protein>
    <submittedName>
        <fullName evidence="3">L-aminoadipate-semialdehyde dehydrogenase</fullName>
    </submittedName>
</protein>
<feature type="region of interest" description="Disordered" evidence="1">
    <location>
        <begin position="26"/>
        <end position="60"/>
    </location>
</feature>
<feature type="compositionally biased region" description="Basic and acidic residues" evidence="1">
    <location>
        <begin position="51"/>
        <end position="60"/>
    </location>
</feature>
<keyword evidence="4" id="KW-1185">Reference proteome</keyword>